<dbReference type="GO" id="GO:0000160">
    <property type="term" value="P:phosphorelay signal transduction system"/>
    <property type="evidence" value="ECO:0007669"/>
    <property type="project" value="InterPro"/>
</dbReference>
<dbReference type="AlphaFoldDB" id="A0A6N8F8E8"/>
<dbReference type="SMART" id="SM00448">
    <property type="entry name" value="REC"/>
    <property type="match status" value="1"/>
</dbReference>
<evidence type="ECO:0000256" key="2">
    <source>
        <dbReference type="PROSITE-ProRule" id="PRU00169"/>
    </source>
</evidence>
<evidence type="ECO:0000259" key="3">
    <source>
        <dbReference type="PROSITE" id="PS50110"/>
    </source>
</evidence>
<dbReference type="Proteomes" id="UP000439994">
    <property type="component" value="Unassembled WGS sequence"/>
</dbReference>
<dbReference type="SUPFAM" id="SSF52172">
    <property type="entry name" value="CheY-like"/>
    <property type="match status" value="1"/>
</dbReference>
<dbReference type="InterPro" id="IPR001789">
    <property type="entry name" value="Sig_transdc_resp-reg_receiver"/>
</dbReference>
<dbReference type="Pfam" id="PF00072">
    <property type="entry name" value="Response_reg"/>
    <property type="match status" value="1"/>
</dbReference>
<keyword evidence="1 2" id="KW-0597">Phosphoprotein</keyword>
<dbReference type="EMBL" id="WOCD01000001">
    <property type="protein sequence ID" value="MUH71132.1"/>
    <property type="molecule type" value="Genomic_DNA"/>
</dbReference>
<organism evidence="4 5">
    <name type="scientific">Psychrosphaera haliotis</name>
    <dbReference type="NCBI Taxonomy" id="555083"/>
    <lineage>
        <taxon>Bacteria</taxon>
        <taxon>Pseudomonadati</taxon>
        <taxon>Pseudomonadota</taxon>
        <taxon>Gammaproteobacteria</taxon>
        <taxon>Alteromonadales</taxon>
        <taxon>Pseudoalteromonadaceae</taxon>
        <taxon>Psychrosphaera</taxon>
    </lineage>
</organism>
<sequence length="125" mass="13976">MHKINVLLVDDEYFNFEMLDITLGDSFNISYAKSGQSALSKVVSDKPDVLLLDVCMPGLDGYDTCRLIKNTPETSKIPIIMLSGLENTEDKSEAFKSGCDDYVTKPFEIEELKEKLITFANLNKG</sequence>
<evidence type="ECO:0000313" key="4">
    <source>
        <dbReference type="EMBL" id="MUH71132.1"/>
    </source>
</evidence>
<feature type="domain" description="Response regulatory" evidence="3">
    <location>
        <begin position="5"/>
        <end position="120"/>
    </location>
</feature>
<proteinExistence type="predicted"/>
<dbReference type="PANTHER" id="PTHR44591">
    <property type="entry name" value="STRESS RESPONSE REGULATOR PROTEIN 1"/>
    <property type="match status" value="1"/>
</dbReference>
<gene>
    <name evidence="4" type="ORF">GNP35_00645</name>
</gene>
<comment type="caution">
    <text evidence="4">The sequence shown here is derived from an EMBL/GenBank/DDBJ whole genome shotgun (WGS) entry which is preliminary data.</text>
</comment>
<dbReference type="PROSITE" id="PS50110">
    <property type="entry name" value="RESPONSE_REGULATORY"/>
    <property type="match status" value="1"/>
</dbReference>
<dbReference type="OrthoDB" id="9800897at2"/>
<protein>
    <submittedName>
        <fullName evidence="4">Response regulator</fullName>
    </submittedName>
</protein>
<name>A0A6N8F8E8_9GAMM</name>
<dbReference type="RefSeq" id="WP_155693586.1">
    <property type="nucleotide sequence ID" value="NZ_BAAAFQ010000001.1"/>
</dbReference>
<evidence type="ECO:0000313" key="5">
    <source>
        <dbReference type="Proteomes" id="UP000439994"/>
    </source>
</evidence>
<dbReference type="PANTHER" id="PTHR44591:SF3">
    <property type="entry name" value="RESPONSE REGULATORY DOMAIN-CONTAINING PROTEIN"/>
    <property type="match status" value="1"/>
</dbReference>
<reference evidence="4 5" key="1">
    <citation type="submission" date="2019-11" db="EMBL/GenBank/DDBJ databases">
        <title>P. haliotis isolates from Z. marina roots.</title>
        <authorList>
            <person name="Cohen M."/>
            <person name="Jospin G."/>
            <person name="Eisen J.A."/>
            <person name="Coil D.A."/>
        </authorList>
    </citation>
    <scope>NUCLEOTIDE SEQUENCE [LARGE SCALE GENOMIC DNA]</scope>
    <source>
        <strain evidence="4 5">UCD-MCMsp1aY</strain>
    </source>
</reference>
<accession>A0A6N8F8E8</accession>
<dbReference type="Gene3D" id="3.40.50.2300">
    <property type="match status" value="1"/>
</dbReference>
<keyword evidence="5" id="KW-1185">Reference proteome</keyword>
<evidence type="ECO:0000256" key="1">
    <source>
        <dbReference type="ARBA" id="ARBA00022553"/>
    </source>
</evidence>
<dbReference type="InterPro" id="IPR050595">
    <property type="entry name" value="Bact_response_regulator"/>
</dbReference>
<feature type="modified residue" description="4-aspartylphosphate" evidence="2">
    <location>
        <position position="53"/>
    </location>
</feature>
<dbReference type="InterPro" id="IPR011006">
    <property type="entry name" value="CheY-like_superfamily"/>
</dbReference>